<dbReference type="PANTHER" id="PTHR30160:SF19">
    <property type="entry name" value="LIPOPOLYSACCHARIDE HEPTOSYLTRANSFERASE 1"/>
    <property type="match status" value="1"/>
</dbReference>
<dbReference type="STRING" id="1051646.IX91_08090"/>
<gene>
    <name evidence="3" type="ORF">IX91_08090</name>
    <name evidence="4" type="ORF">VITU9109_05396</name>
</gene>
<dbReference type="InterPro" id="IPR002201">
    <property type="entry name" value="Glyco_trans_9"/>
</dbReference>
<dbReference type="HOGENOM" id="CLU_801216_0_0_6"/>
<dbReference type="Proteomes" id="UP000030071">
    <property type="component" value="Chromosome 1"/>
</dbReference>
<reference evidence="4" key="1">
    <citation type="submission" date="2011-08" db="EMBL/GenBank/DDBJ databases">
        <authorList>
            <person name="Hoffman M."/>
            <person name="Strain E.A."/>
            <person name="Brown E."/>
            <person name="Allard M.W."/>
        </authorList>
    </citation>
    <scope>NUCLEOTIDE SEQUENCE</scope>
    <source>
        <strain evidence="4">ATCC 19109</strain>
    </source>
</reference>
<dbReference type="RefSeq" id="WP_004745152.1">
    <property type="nucleotide sequence ID" value="NZ_AFWI01000153.1"/>
</dbReference>
<evidence type="ECO:0000313" key="3">
    <source>
        <dbReference type="EMBL" id="AIW14156.1"/>
    </source>
</evidence>
<dbReference type="eggNOG" id="COG0859">
    <property type="taxonomic scope" value="Bacteria"/>
</dbReference>
<dbReference type="Pfam" id="PF01075">
    <property type="entry name" value="Glyco_transf_9"/>
    <property type="match status" value="1"/>
</dbReference>
<dbReference type="GO" id="GO:0008713">
    <property type="term" value="F:ADP-heptose-lipopolysaccharide heptosyltransferase activity"/>
    <property type="evidence" value="ECO:0007669"/>
    <property type="project" value="TreeGrafter"/>
</dbReference>
<evidence type="ECO:0000313" key="5">
    <source>
        <dbReference type="Proteomes" id="UP000003836"/>
    </source>
</evidence>
<dbReference type="GO" id="GO:0009244">
    <property type="term" value="P:lipopolysaccharide core region biosynthetic process"/>
    <property type="evidence" value="ECO:0007669"/>
    <property type="project" value="TreeGrafter"/>
</dbReference>
<dbReference type="SUPFAM" id="SSF53756">
    <property type="entry name" value="UDP-Glycosyltransferase/glycogen phosphorylase"/>
    <property type="match status" value="1"/>
</dbReference>
<sequence>MNHLWFERGAYTSSAARHYLANEFSPEKVKKIAIFRHAALGDQVIVRPMLVEARKFFPNAKITLVGVSNYQYGAPSDLADETIFMTGRHKKKELTLKEQIAEFKQLDEQDIIFDVAGTNRSYWMTLFSKAKLKFGFPYISYLCGTLYNIAVFRSDYQPELEVMLDMLKMLGHNPQRPLDFAYPNHLKLFKEEKGSRPKILYFNGASTKTKILSEQQMKSLIEEAVNLLPDYQHVYLEGKNDFEKGDFLKHLIGKDNFEIQQCLPLEELVEYSAKARLVVAPDTGIRNVAIATHTPTVGIFYSTVPFRYTPLEGDHRIVMNANGDIPSNSQILSEVQRALSLQKSDYKFKHEPILTYVS</sequence>
<reference evidence="3 6" key="3">
    <citation type="submission" date="2014-08" db="EMBL/GenBank/DDBJ databases">
        <title>First Complete Genome Sequence of the Shellfish Pathogen Vibrio tubiashii.</title>
        <authorList>
            <person name="Richards G.P."/>
            <person name="Needleman D.S."/>
            <person name="Watson M.A."/>
            <person name="Bono J.L."/>
        </authorList>
    </citation>
    <scope>NUCLEOTIDE SEQUENCE [LARGE SCALE GENOMIC DNA]</scope>
    <source>
        <strain evidence="3 6">ATCC 19109</strain>
    </source>
</reference>
<dbReference type="PATRIC" id="fig|1051646.9.peg.1603"/>
<keyword evidence="1" id="KW-0328">Glycosyltransferase</keyword>
<dbReference type="Proteomes" id="UP000003836">
    <property type="component" value="Unassembled WGS sequence"/>
</dbReference>
<keyword evidence="5" id="KW-1185">Reference proteome</keyword>
<evidence type="ECO:0000313" key="4">
    <source>
        <dbReference type="EMBL" id="EGU54534.1"/>
    </source>
</evidence>
<reference evidence="4 5" key="2">
    <citation type="journal article" date="2012" name="Int. J. Syst. Evol. Microbiol.">
        <title>Vibrio caribbeanicus sp. nov., isolated from the marine sponge Scleritoderma cyanea.</title>
        <authorList>
            <person name="Hoffmann M."/>
            <person name="Monday S.R."/>
            <person name="Allard M.W."/>
            <person name="Strain E.A."/>
            <person name="Whittaker P."/>
            <person name="Naum M."/>
            <person name="McCarthy P.J."/>
            <person name="Lopez J.V."/>
            <person name="Fischer M."/>
            <person name="Brown E.W."/>
        </authorList>
    </citation>
    <scope>NUCLEOTIDE SEQUENCE [LARGE SCALE GENOMIC DNA]</scope>
    <source>
        <strain evidence="4 5">ATCC 19109</strain>
    </source>
</reference>
<accession>F9T6J1</accession>
<name>F9T6J1_9VIBR</name>
<dbReference type="PANTHER" id="PTHR30160">
    <property type="entry name" value="TETRAACYLDISACCHARIDE 4'-KINASE-RELATED"/>
    <property type="match status" value="1"/>
</dbReference>
<dbReference type="GO" id="GO:0005829">
    <property type="term" value="C:cytosol"/>
    <property type="evidence" value="ECO:0007669"/>
    <property type="project" value="TreeGrafter"/>
</dbReference>
<organism evidence="3 6">
    <name type="scientific">Vibrio tubiashii ATCC 19109</name>
    <dbReference type="NCBI Taxonomy" id="1051646"/>
    <lineage>
        <taxon>Bacteria</taxon>
        <taxon>Pseudomonadati</taxon>
        <taxon>Pseudomonadota</taxon>
        <taxon>Gammaproteobacteria</taxon>
        <taxon>Vibrionales</taxon>
        <taxon>Vibrionaceae</taxon>
        <taxon>Vibrio</taxon>
        <taxon>Vibrio oreintalis group</taxon>
    </lineage>
</organism>
<evidence type="ECO:0000313" key="6">
    <source>
        <dbReference type="Proteomes" id="UP000030071"/>
    </source>
</evidence>
<dbReference type="EMBL" id="AFWI01000153">
    <property type="protein sequence ID" value="EGU54534.1"/>
    <property type="molecule type" value="Genomic_DNA"/>
</dbReference>
<dbReference type="InterPro" id="IPR051199">
    <property type="entry name" value="LPS_LOS_Heptosyltrfase"/>
</dbReference>
<protein>
    <submittedName>
        <fullName evidence="3">Lipopolysaccharide biosynthesis protein</fullName>
    </submittedName>
    <submittedName>
        <fullName evidence="4">Lipopolysaccharide heptosyltransferase-1</fullName>
    </submittedName>
</protein>
<dbReference type="AlphaFoldDB" id="F9T6J1"/>
<dbReference type="GeneID" id="23444675"/>
<dbReference type="Gene3D" id="3.40.50.2000">
    <property type="entry name" value="Glycogen Phosphorylase B"/>
    <property type="match status" value="2"/>
</dbReference>
<keyword evidence="2" id="KW-0808">Transferase</keyword>
<dbReference type="CDD" id="cd03789">
    <property type="entry name" value="GT9_LPS_heptosyltransferase"/>
    <property type="match status" value="1"/>
</dbReference>
<evidence type="ECO:0000256" key="1">
    <source>
        <dbReference type="ARBA" id="ARBA00022676"/>
    </source>
</evidence>
<evidence type="ECO:0000256" key="2">
    <source>
        <dbReference type="ARBA" id="ARBA00022679"/>
    </source>
</evidence>
<dbReference type="KEGG" id="vtu:IX91_08090"/>
<dbReference type="EMBL" id="CP009354">
    <property type="protein sequence ID" value="AIW14156.1"/>
    <property type="molecule type" value="Genomic_DNA"/>
</dbReference>
<proteinExistence type="predicted"/>